<evidence type="ECO:0000256" key="2">
    <source>
        <dbReference type="PIRNR" id="PIRNR001365"/>
    </source>
</evidence>
<dbReference type="SMART" id="SM01130">
    <property type="entry name" value="DHDPS"/>
    <property type="match status" value="1"/>
</dbReference>
<dbReference type="PANTHER" id="PTHR12128">
    <property type="entry name" value="DIHYDRODIPICOLINATE SYNTHASE"/>
    <property type="match status" value="1"/>
</dbReference>
<dbReference type="PRINTS" id="PR00146">
    <property type="entry name" value="DHPICSNTHASE"/>
</dbReference>
<keyword evidence="1 2" id="KW-0456">Lyase</keyword>
<feature type="binding site" evidence="4">
    <location>
        <position position="215"/>
    </location>
    <ligand>
        <name>pyruvate</name>
        <dbReference type="ChEBI" id="CHEBI:15361"/>
    </ligand>
</feature>
<dbReference type="InterPro" id="IPR013785">
    <property type="entry name" value="Aldolase_TIM"/>
</dbReference>
<evidence type="ECO:0008006" key="7">
    <source>
        <dbReference type="Google" id="ProtNLM"/>
    </source>
</evidence>
<dbReference type="SUPFAM" id="SSF51569">
    <property type="entry name" value="Aldolase"/>
    <property type="match status" value="1"/>
</dbReference>
<dbReference type="AlphaFoldDB" id="A0AAW0E8C8"/>
<protein>
    <recommendedName>
        <fullName evidence="7">Aldolase</fullName>
    </recommendedName>
</protein>
<comment type="similarity">
    <text evidence="2">Belongs to the DapA family.</text>
</comment>
<evidence type="ECO:0000256" key="4">
    <source>
        <dbReference type="PIRSR" id="PIRSR001365-2"/>
    </source>
</evidence>
<comment type="caution">
    <text evidence="5">The sequence shown here is derived from an EMBL/GenBank/DDBJ whole genome shotgun (WGS) entry which is preliminary data.</text>
</comment>
<dbReference type="EMBL" id="JAYKXP010000002">
    <property type="protein sequence ID" value="KAK7060908.1"/>
    <property type="molecule type" value="Genomic_DNA"/>
</dbReference>
<sequence>MPKAPPSGVYVPAVLFHQDNEEIDIPATKAHYLRLAQGGVTGILVQGSNGEAQFLSHEERRLAIRLARTTLDENSFPNVLVIAGTGAQSTKETIKLCIDAKEAGASHVLVLTPSTWPPQMSVDNIINFHIEVADASPLPYMVYNFPVVTAGIDLDSDTIATLAAHPNIVGTKLSCGNIGKLHRLASKFHSSEFAVFAGRSDFFVHGLLSGSAGTIAATVNILPKIHTKILRLVKDGKITEAMELQAKLGHGDWAVQKIGGIGGVKAIVSQNFGYGRNVVRKPLKAVSSDSLKNNKYYDTILELVALEKSTYLD</sequence>
<dbReference type="Pfam" id="PF00701">
    <property type="entry name" value="DHDPS"/>
    <property type="match status" value="1"/>
</dbReference>
<gene>
    <name evidence="5" type="ORF">VNI00_000641</name>
</gene>
<dbReference type="InterPro" id="IPR002220">
    <property type="entry name" value="DapA-like"/>
</dbReference>
<evidence type="ECO:0000256" key="3">
    <source>
        <dbReference type="PIRSR" id="PIRSR001365-1"/>
    </source>
</evidence>
<dbReference type="PIRSF" id="PIRSF001365">
    <property type="entry name" value="DHDPS"/>
    <property type="match status" value="1"/>
</dbReference>
<dbReference type="CDD" id="cd00408">
    <property type="entry name" value="DHDPS-like"/>
    <property type="match status" value="1"/>
</dbReference>
<evidence type="ECO:0000313" key="6">
    <source>
        <dbReference type="Proteomes" id="UP001383192"/>
    </source>
</evidence>
<feature type="active site" description="Proton donor/acceptor" evidence="3">
    <location>
        <position position="143"/>
    </location>
</feature>
<proteinExistence type="inferred from homology"/>
<dbReference type="Proteomes" id="UP001383192">
    <property type="component" value="Unassembled WGS sequence"/>
</dbReference>
<keyword evidence="6" id="KW-1185">Reference proteome</keyword>
<organism evidence="5 6">
    <name type="scientific">Paramarasmius palmivorus</name>
    <dbReference type="NCBI Taxonomy" id="297713"/>
    <lineage>
        <taxon>Eukaryota</taxon>
        <taxon>Fungi</taxon>
        <taxon>Dikarya</taxon>
        <taxon>Basidiomycota</taxon>
        <taxon>Agaricomycotina</taxon>
        <taxon>Agaricomycetes</taxon>
        <taxon>Agaricomycetidae</taxon>
        <taxon>Agaricales</taxon>
        <taxon>Marasmiineae</taxon>
        <taxon>Marasmiaceae</taxon>
        <taxon>Paramarasmius</taxon>
    </lineage>
</organism>
<evidence type="ECO:0000313" key="5">
    <source>
        <dbReference type="EMBL" id="KAK7060908.1"/>
    </source>
</evidence>
<dbReference type="GO" id="GO:0008840">
    <property type="term" value="F:4-hydroxy-tetrahydrodipicolinate synthase activity"/>
    <property type="evidence" value="ECO:0007669"/>
    <property type="project" value="TreeGrafter"/>
</dbReference>
<feature type="active site" description="Schiff-base intermediate with substrate" evidence="3">
    <location>
        <position position="172"/>
    </location>
</feature>
<reference evidence="5 6" key="1">
    <citation type="submission" date="2024-01" db="EMBL/GenBank/DDBJ databases">
        <title>A draft genome for a cacao thread blight-causing isolate of Paramarasmius palmivorus.</title>
        <authorList>
            <person name="Baruah I.K."/>
            <person name="Bukari Y."/>
            <person name="Amoako-Attah I."/>
            <person name="Meinhardt L.W."/>
            <person name="Bailey B.A."/>
            <person name="Cohen S.P."/>
        </authorList>
    </citation>
    <scope>NUCLEOTIDE SEQUENCE [LARGE SCALE GENOMIC DNA]</scope>
    <source>
        <strain evidence="5 6">GH-12</strain>
    </source>
</reference>
<name>A0AAW0E8C8_9AGAR</name>
<dbReference type="PANTHER" id="PTHR12128:SF66">
    <property type="entry name" value="4-HYDROXY-2-OXOGLUTARATE ALDOLASE, MITOCHONDRIAL"/>
    <property type="match status" value="1"/>
</dbReference>
<evidence type="ECO:0000256" key="1">
    <source>
        <dbReference type="ARBA" id="ARBA00023239"/>
    </source>
</evidence>
<dbReference type="Gene3D" id="3.20.20.70">
    <property type="entry name" value="Aldolase class I"/>
    <property type="match status" value="1"/>
</dbReference>
<accession>A0AAW0E8C8</accession>